<dbReference type="CDD" id="cd16009">
    <property type="entry name" value="PPM"/>
    <property type="match status" value="1"/>
</dbReference>
<feature type="binding site" evidence="4">
    <location>
        <position position="10"/>
    </location>
    <ligand>
        <name>Mn(2+)</name>
        <dbReference type="ChEBI" id="CHEBI:29035"/>
        <label>1</label>
    </ligand>
</feature>
<dbReference type="PANTHER" id="PTHR21110:SF0">
    <property type="entry name" value="PHOSPHOPENTOMUTASE"/>
    <property type="match status" value="1"/>
</dbReference>
<evidence type="ECO:0000256" key="2">
    <source>
        <dbReference type="ARBA" id="ARBA00022723"/>
    </source>
</evidence>
<dbReference type="Proteomes" id="UP001294412">
    <property type="component" value="Unassembled WGS sequence"/>
</dbReference>
<proteinExistence type="inferred from homology"/>
<dbReference type="InterPro" id="IPR006124">
    <property type="entry name" value="Metalloenzyme"/>
</dbReference>
<comment type="cofactor">
    <cofactor evidence="4">
        <name>Mn(2+)</name>
        <dbReference type="ChEBI" id="CHEBI:29035"/>
    </cofactor>
    <text evidence="4">Binds 2 manganese ions.</text>
</comment>
<dbReference type="SUPFAM" id="SSF53649">
    <property type="entry name" value="Alkaline phosphatase-like"/>
    <property type="match status" value="1"/>
</dbReference>
<dbReference type="PIRSF" id="PIRSF001491">
    <property type="entry name" value="Ppentomutase"/>
    <property type="match status" value="1"/>
</dbReference>
<comment type="catalytic activity">
    <reaction evidence="4">
        <text>2-deoxy-alpha-D-ribose 1-phosphate = 2-deoxy-D-ribose 5-phosphate</text>
        <dbReference type="Rhea" id="RHEA:27658"/>
        <dbReference type="ChEBI" id="CHEBI:57259"/>
        <dbReference type="ChEBI" id="CHEBI:62877"/>
        <dbReference type="EC" id="5.4.2.7"/>
    </reaction>
</comment>
<dbReference type="NCBIfam" id="NF003766">
    <property type="entry name" value="PRK05362.1"/>
    <property type="match status" value="1"/>
</dbReference>
<reference evidence="7 8" key="1">
    <citation type="submission" date="2023-12" db="EMBL/GenBank/DDBJ databases">
        <title>Description of Novel Strain Fulvimarina sp. 2208YS6-2-32 isolated from Uroteuthis (Photololigo) edulis.</title>
        <authorList>
            <person name="Park J.-S."/>
        </authorList>
    </citation>
    <scope>NUCLEOTIDE SEQUENCE [LARGE SCALE GENOMIC DNA]</scope>
    <source>
        <strain evidence="7 8">2208YS6-2-32</strain>
    </source>
</reference>
<dbReference type="InterPro" id="IPR010045">
    <property type="entry name" value="DeoB"/>
</dbReference>
<sequence>MPRAIIIVLDSVGIGHAPDAADYGDAGANTLGSVFAACRTGRGDREGLRSGALQLPHLTRLGLMRVAGLGEAGPAPSTLHGAAVETSHGKDTPSGHWEIAGAPVHFAWGTFPDTQPALPASLVRQIMDDSRIPGILGDRRASGTEILRAFGEESIASGKPILYTSADSVLQIAAHETHFGLDRLMALCAAARTHCDPLNIARVIARPFTGETADSFERTAGRRDFSVAPPSETLLDRVQANGGTTWAVGKIADIFSHRGIGKILKGDGNMALVDATLAAIRQAGDGDLVFANLIDFDMLFGHRRDVPGYAAALEAFDARIPQIEAALEPGDLCILTADHGCDPSFAGTEHTRERVPVLGFGPGIAGADIGVRESFADIGASAAVHLGLDPGRFGTAFVQTA</sequence>
<evidence type="ECO:0000313" key="7">
    <source>
        <dbReference type="EMBL" id="MDY8108458.1"/>
    </source>
</evidence>
<dbReference type="Pfam" id="PF01676">
    <property type="entry name" value="Metalloenzyme"/>
    <property type="match status" value="1"/>
</dbReference>
<evidence type="ECO:0000313" key="8">
    <source>
        <dbReference type="Proteomes" id="UP001294412"/>
    </source>
</evidence>
<dbReference type="PANTHER" id="PTHR21110">
    <property type="entry name" value="PHOSPHOPENTOMUTASE"/>
    <property type="match status" value="1"/>
</dbReference>
<feature type="binding site" evidence="4">
    <location>
        <position position="339"/>
    </location>
    <ligand>
        <name>Mn(2+)</name>
        <dbReference type="ChEBI" id="CHEBI:29035"/>
        <label>1</label>
    </ligand>
</feature>
<organism evidence="7 8">
    <name type="scientific">Fulvimarina uroteuthidis</name>
    <dbReference type="NCBI Taxonomy" id="3098149"/>
    <lineage>
        <taxon>Bacteria</taxon>
        <taxon>Pseudomonadati</taxon>
        <taxon>Pseudomonadota</taxon>
        <taxon>Alphaproteobacteria</taxon>
        <taxon>Hyphomicrobiales</taxon>
        <taxon>Aurantimonadaceae</taxon>
        <taxon>Fulvimarina</taxon>
    </lineage>
</organism>
<feature type="binding site" evidence="4">
    <location>
        <position position="338"/>
    </location>
    <ligand>
        <name>Mn(2+)</name>
        <dbReference type="ChEBI" id="CHEBI:29035"/>
        <label>1</label>
    </ligand>
</feature>
<evidence type="ECO:0000256" key="3">
    <source>
        <dbReference type="ARBA" id="ARBA00023211"/>
    </source>
</evidence>
<evidence type="ECO:0000259" key="6">
    <source>
        <dbReference type="Pfam" id="PF01676"/>
    </source>
</evidence>
<keyword evidence="8" id="KW-1185">Reference proteome</keyword>
<dbReference type="HAMAP" id="MF_00740">
    <property type="entry name" value="Phosphopentomut"/>
    <property type="match status" value="1"/>
</dbReference>
<comment type="catalytic activity">
    <reaction evidence="4">
        <text>alpha-D-ribose 1-phosphate = D-ribose 5-phosphate</text>
        <dbReference type="Rhea" id="RHEA:18793"/>
        <dbReference type="ChEBI" id="CHEBI:57720"/>
        <dbReference type="ChEBI" id="CHEBI:78346"/>
        <dbReference type="EC" id="5.4.2.7"/>
    </reaction>
</comment>
<comment type="subcellular location">
    <subcellularLocation>
        <location evidence="4">Cytoplasm</location>
    </subcellularLocation>
</comment>
<feature type="binding site" evidence="4">
    <location>
        <position position="302"/>
    </location>
    <ligand>
        <name>Mn(2+)</name>
        <dbReference type="ChEBI" id="CHEBI:29035"/>
        <label>2</label>
    </ligand>
</feature>
<evidence type="ECO:0000256" key="5">
    <source>
        <dbReference type="NCBIfam" id="TIGR01696"/>
    </source>
</evidence>
<keyword evidence="4 7" id="KW-0413">Isomerase</keyword>
<feature type="domain" description="Metalloenzyme" evidence="6">
    <location>
        <begin position="3"/>
        <end position="389"/>
    </location>
</feature>
<dbReference type="Gene3D" id="3.30.70.1250">
    <property type="entry name" value="Phosphopentomutase"/>
    <property type="match status" value="1"/>
</dbReference>
<evidence type="ECO:0000256" key="1">
    <source>
        <dbReference type="ARBA" id="ARBA00010373"/>
    </source>
</evidence>
<dbReference type="EC" id="5.4.2.7" evidence="4 5"/>
<feature type="binding site" evidence="4">
    <location>
        <position position="297"/>
    </location>
    <ligand>
        <name>Mn(2+)</name>
        <dbReference type="ChEBI" id="CHEBI:29035"/>
        <label>2</label>
    </ligand>
</feature>
<dbReference type="InterPro" id="IPR024052">
    <property type="entry name" value="Phosphopentomutase_DeoB_cap_sf"/>
</dbReference>
<protein>
    <recommendedName>
        <fullName evidence="4 5">Phosphopentomutase</fullName>
        <ecNumber evidence="4 5">5.4.2.7</ecNumber>
    </recommendedName>
    <alternativeName>
        <fullName evidence="4">Phosphodeoxyribomutase</fullName>
    </alternativeName>
</protein>
<dbReference type="RefSeq" id="WP_322185901.1">
    <property type="nucleotide sequence ID" value="NZ_JAXLPB010000001.1"/>
</dbReference>
<comment type="function">
    <text evidence="4">Isomerase that catalyzes the conversion of deoxy-ribose 1-phosphate (dRib-1-P) and ribose 1-phosphate (Rib-1-P) to deoxy-ribose 5-phosphate (dRib-5-P) and ribose 5-phosphate (Rib-5-P), respectively.</text>
</comment>
<dbReference type="Gene3D" id="3.40.720.10">
    <property type="entry name" value="Alkaline Phosphatase, subunit A"/>
    <property type="match status" value="1"/>
</dbReference>
<comment type="caution">
    <text evidence="7">The sequence shown here is derived from an EMBL/GenBank/DDBJ whole genome shotgun (WGS) entry which is preliminary data.</text>
</comment>
<dbReference type="InterPro" id="IPR017850">
    <property type="entry name" value="Alkaline_phosphatase_core_sf"/>
</dbReference>
<keyword evidence="2 4" id="KW-0479">Metal-binding</keyword>
<name>A0ABU5I123_9HYPH</name>
<accession>A0ABU5I123</accession>
<keyword evidence="3 4" id="KW-0464">Manganese</keyword>
<gene>
    <name evidence="4" type="primary">deoB</name>
    <name evidence="7" type="ORF">U0C82_04735</name>
</gene>
<dbReference type="NCBIfam" id="TIGR01696">
    <property type="entry name" value="deoB"/>
    <property type="match status" value="1"/>
</dbReference>
<evidence type="ECO:0000256" key="4">
    <source>
        <dbReference type="HAMAP-Rule" id="MF_00740"/>
    </source>
</evidence>
<comment type="pathway">
    <text evidence="4">Carbohydrate degradation; 2-deoxy-D-ribose 1-phosphate degradation; D-glyceraldehyde 3-phosphate and acetaldehyde from 2-deoxy-alpha-D-ribose 1-phosphate: step 1/2.</text>
</comment>
<dbReference type="GO" id="GO:0008973">
    <property type="term" value="F:phosphopentomutase activity"/>
    <property type="evidence" value="ECO:0007669"/>
    <property type="project" value="UniProtKB-EC"/>
</dbReference>
<dbReference type="EMBL" id="JAXLPB010000001">
    <property type="protein sequence ID" value="MDY8108458.1"/>
    <property type="molecule type" value="Genomic_DNA"/>
</dbReference>
<dbReference type="SUPFAM" id="SSF143856">
    <property type="entry name" value="DeoB insert domain-like"/>
    <property type="match status" value="1"/>
</dbReference>
<comment type="similarity">
    <text evidence="1 4">Belongs to the phosphopentomutase family.</text>
</comment>
<keyword evidence="4" id="KW-0963">Cytoplasm</keyword>
<feature type="binding site" evidence="4">
    <location>
        <position position="350"/>
    </location>
    <ligand>
        <name>Mn(2+)</name>
        <dbReference type="ChEBI" id="CHEBI:29035"/>
        <label>2</label>
    </ligand>
</feature>